<keyword evidence="4" id="KW-1185">Reference proteome</keyword>
<proteinExistence type="predicted"/>
<evidence type="ECO:0000313" key="4">
    <source>
        <dbReference type="Proteomes" id="UP000241829"/>
    </source>
</evidence>
<feature type="signal peptide" evidence="2">
    <location>
        <begin position="1"/>
        <end position="31"/>
    </location>
</feature>
<dbReference type="EMBL" id="CP027792">
    <property type="protein sequence ID" value="AVP56655.1"/>
    <property type="molecule type" value="Genomic_DNA"/>
</dbReference>
<dbReference type="AlphaFoldDB" id="A0A2P1NHZ0"/>
<feature type="coiled-coil region" evidence="1">
    <location>
        <begin position="82"/>
        <end position="110"/>
    </location>
</feature>
<accession>A0A2P1NHZ0</accession>
<feature type="chain" id="PRO_5015193197" evidence="2">
    <location>
        <begin position="32"/>
        <end position="237"/>
    </location>
</feature>
<evidence type="ECO:0000313" key="3">
    <source>
        <dbReference type="EMBL" id="AVP56655.1"/>
    </source>
</evidence>
<dbReference type="KEGG" id="melm:C7H73_02480"/>
<gene>
    <name evidence="3" type="ORF">C7H73_02480</name>
</gene>
<dbReference type="Proteomes" id="UP000241829">
    <property type="component" value="Chromosome"/>
</dbReference>
<dbReference type="OrthoDB" id="8895482at2"/>
<dbReference type="RefSeq" id="WP_106845215.1">
    <property type="nucleotide sequence ID" value="NZ_CP027792.1"/>
</dbReference>
<keyword evidence="2" id="KW-0732">Signal</keyword>
<keyword evidence="1" id="KW-0175">Coiled coil</keyword>
<evidence type="ECO:0000256" key="2">
    <source>
        <dbReference type="SAM" id="SignalP"/>
    </source>
</evidence>
<reference evidence="4" key="1">
    <citation type="submission" date="2018-03" db="EMBL/GenBank/DDBJ databases">
        <title>Genome sequencing of Melaminivora sp. strain SC2-7.</title>
        <authorList>
            <person name="Kim S.-J."/>
            <person name="Heo J."/>
            <person name="Ahn J.-H."/>
            <person name="Kwon S.-W."/>
        </authorList>
    </citation>
    <scope>NUCLEOTIDE SEQUENCE [LARGE SCALE GENOMIC DNA]</scope>
    <source>
        <strain evidence="4">SC2-7</strain>
    </source>
</reference>
<protein>
    <submittedName>
        <fullName evidence="3">DUF4124 domain-containing protein</fullName>
    </submittedName>
</protein>
<name>A0A2P1NHZ0_9BURK</name>
<organism evidence="3 4">
    <name type="scientific">Pulveribacter suum</name>
    <dbReference type="NCBI Taxonomy" id="2116657"/>
    <lineage>
        <taxon>Bacteria</taxon>
        <taxon>Pseudomonadati</taxon>
        <taxon>Pseudomonadota</taxon>
        <taxon>Betaproteobacteria</taxon>
        <taxon>Burkholderiales</taxon>
        <taxon>Comamonadaceae</taxon>
        <taxon>Pulveribacter</taxon>
    </lineage>
</organism>
<evidence type="ECO:0000256" key="1">
    <source>
        <dbReference type="SAM" id="Coils"/>
    </source>
</evidence>
<sequence>MKHHSARRFQGLRQALATAGLLLLAAAPVGAQERKGPQEVYTCIDKNGRRLTADRPIAECVDREQRVLDLTGTERRRMGPTLTEHERTAAEEQRKKAAQERIRVAEERRRERVLLARYPDEATHQVERVQAQEQVDEVIAVAHKRIAELGGRRKQLGVELQFYQGDLAKAPAKLQRQFAENDQEVGEQQRFIAAQEQEKRRIDQRFDAELAQLRQLWAAQRAAAEQWSQPPAASSSK</sequence>